<proteinExistence type="predicted"/>
<evidence type="ECO:0000313" key="4">
    <source>
        <dbReference type="Proteomes" id="UP001153709"/>
    </source>
</evidence>
<evidence type="ECO:0000313" key="3">
    <source>
        <dbReference type="EMBL" id="CAG9840614.1"/>
    </source>
</evidence>
<evidence type="ECO:0000256" key="2">
    <source>
        <dbReference type="SAM" id="MobiDB-lite"/>
    </source>
</evidence>
<keyword evidence="1" id="KW-0175">Coiled coil</keyword>
<feature type="coiled-coil region" evidence="1">
    <location>
        <begin position="208"/>
        <end position="245"/>
    </location>
</feature>
<feature type="compositionally biased region" description="Polar residues" evidence="2">
    <location>
        <begin position="94"/>
        <end position="106"/>
    </location>
</feature>
<organism evidence="3 4">
    <name type="scientific">Diabrotica balteata</name>
    <name type="common">Banded cucumber beetle</name>
    <dbReference type="NCBI Taxonomy" id="107213"/>
    <lineage>
        <taxon>Eukaryota</taxon>
        <taxon>Metazoa</taxon>
        <taxon>Ecdysozoa</taxon>
        <taxon>Arthropoda</taxon>
        <taxon>Hexapoda</taxon>
        <taxon>Insecta</taxon>
        <taxon>Pterygota</taxon>
        <taxon>Neoptera</taxon>
        <taxon>Endopterygota</taxon>
        <taxon>Coleoptera</taxon>
        <taxon>Polyphaga</taxon>
        <taxon>Cucujiformia</taxon>
        <taxon>Chrysomeloidea</taxon>
        <taxon>Chrysomelidae</taxon>
        <taxon>Galerucinae</taxon>
        <taxon>Diabroticina</taxon>
        <taxon>Diabroticites</taxon>
        <taxon>Diabrotica</taxon>
    </lineage>
</organism>
<dbReference type="EMBL" id="OU898284">
    <property type="protein sequence ID" value="CAG9840614.1"/>
    <property type="molecule type" value="Genomic_DNA"/>
</dbReference>
<keyword evidence="4" id="KW-1185">Reference proteome</keyword>
<feature type="compositionally biased region" description="Polar residues" evidence="2">
    <location>
        <begin position="52"/>
        <end position="61"/>
    </location>
</feature>
<gene>
    <name evidence="3" type="ORF">DIABBA_LOCUS13242</name>
</gene>
<reference evidence="3" key="1">
    <citation type="submission" date="2022-01" db="EMBL/GenBank/DDBJ databases">
        <authorList>
            <person name="King R."/>
        </authorList>
    </citation>
    <scope>NUCLEOTIDE SEQUENCE</scope>
</reference>
<dbReference type="Proteomes" id="UP001153709">
    <property type="component" value="Chromosome 9"/>
</dbReference>
<name>A0A9N9XGF2_DIABA</name>
<sequence>MVHKEKEVVVENTDNAFDQVERRPLLADVRAGRVKAPGRRPPTTIMHKDDPTTMSNGTVVESNHHESQTIDNEVKPRLREWEKHKAPWLEEMKQNQVKRTMTTSMEGQVVEEESKPSKTPPEKEKELDSPKSMSPLHPKLKTPTESEKPEKGPPPPRPTTTHITKDIPPTPSQPIVIPKEPIPPKVSPMKPVPSPNAGSKNVSTTDILERLEALEEAVRRQNQTIEELRNKLIVETEMRMFLQEKVMQNVQV</sequence>
<feature type="compositionally biased region" description="Basic and acidic residues" evidence="2">
    <location>
        <begin position="112"/>
        <end position="129"/>
    </location>
</feature>
<dbReference type="OrthoDB" id="73680at2759"/>
<feature type="compositionally biased region" description="Basic and acidic residues" evidence="2">
    <location>
        <begin position="62"/>
        <end position="93"/>
    </location>
</feature>
<feature type="compositionally biased region" description="Basic and acidic residues" evidence="2">
    <location>
        <begin position="142"/>
        <end position="151"/>
    </location>
</feature>
<feature type="region of interest" description="Disordered" evidence="2">
    <location>
        <begin position="28"/>
        <end position="202"/>
    </location>
</feature>
<evidence type="ECO:0000256" key="1">
    <source>
        <dbReference type="SAM" id="Coils"/>
    </source>
</evidence>
<accession>A0A9N9XGF2</accession>
<feature type="compositionally biased region" description="Pro residues" evidence="2">
    <location>
        <begin position="180"/>
        <end position="194"/>
    </location>
</feature>
<protein>
    <submittedName>
        <fullName evidence="3">Uncharacterized protein</fullName>
    </submittedName>
</protein>
<dbReference type="AlphaFoldDB" id="A0A9N9XGF2"/>